<keyword evidence="2" id="KW-0285">Flavoprotein</keyword>
<protein>
    <submittedName>
        <fullName evidence="7">NADH dehydrogenase</fullName>
    </submittedName>
</protein>
<dbReference type="SUPFAM" id="SSF51905">
    <property type="entry name" value="FAD/NAD(P)-binding domain"/>
    <property type="match status" value="1"/>
</dbReference>
<name>A0A1H2LDW1_9PSED</name>
<dbReference type="InterPro" id="IPR045024">
    <property type="entry name" value="NDH-2"/>
</dbReference>
<dbReference type="PANTHER" id="PTHR43706:SF45">
    <property type="entry name" value="NADH DEHYDROGENASE-LIKE PROTEIN RV1812C"/>
    <property type="match status" value="1"/>
</dbReference>
<comment type="similarity">
    <text evidence="1">Belongs to the NADH dehydrogenase family.</text>
</comment>
<evidence type="ECO:0000256" key="2">
    <source>
        <dbReference type="ARBA" id="ARBA00022630"/>
    </source>
</evidence>
<dbReference type="AlphaFoldDB" id="A0A1H2LDW1"/>
<dbReference type="Proteomes" id="UP000198675">
    <property type="component" value="Chromosome I"/>
</dbReference>
<dbReference type="Pfam" id="PF07992">
    <property type="entry name" value="Pyr_redox_2"/>
    <property type="match status" value="1"/>
</dbReference>
<evidence type="ECO:0000256" key="3">
    <source>
        <dbReference type="ARBA" id="ARBA00022827"/>
    </source>
</evidence>
<organism evidence="7 8">
    <name type="scientific">Pseudomonas sihuiensis</name>
    <dbReference type="NCBI Taxonomy" id="1274359"/>
    <lineage>
        <taxon>Bacteria</taxon>
        <taxon>Pseudomonadati</taxon>
        <taxon>Pseudomonadota</taxon>
        <taxon>Gammaproteobacteria</taxon>
        <taxon>Pseudomonadales</taxon>
        <taxon>Pseudomonadaceae</taxon>
        <taxon>Pseudomonas</taxon>
    </lineage>
</organism>
<accession>A0A1H2LDW1</accession>
<evidence type="ECO:0000256" key="1">
    <source>
        <dbReference type="ARBA" id="ARBA00005272"/>
    </source>
</evidence>
<evidence type="ECO:0000259" key="6">
    <source>
        <dbReference type="Pfam" id="PF07992"/>
    </source>
</evidence>
<evidence type="ECO:0000313" key="7">
    <source>
        <dbReference type="EMBL" id="SDU78994.1"/>
    </source>
</evidence>
<reference evidence="8" key="1">
    <citation type="submission" date="2016-10" db="EMBL/GenBank/DDBJ databases">
        <authorList>
            <person name="Varghese N."/>
            <person name="Submissions S."/>
        </authorList>
    </citation>
    <scope>NUCLEOTIDE SEQUENCE [LARGE SCALE GENOMIC DNA]</scope>
    <source>
        <strain evidence="8">KCTC 32246</strain>
    </source>
</reference>
<sequence length="468" mass="50440">MRNGPGGILDGAFFIRRKAHYQPRWPCLDAVARQWQRVDTGSLQTRESFLLVLHLQMAGDIHTCTNFRHLDQPLPVLVRGFGEGIGTRCVDLAHAPHVTVEMPLLAPQAELRVRPRFYESDLSTTVASLGPLFDAVGVQYVQGSATRIDAAGRRVIYRDASGAQAELNFDRLILASGSQVARPPLAGIDSFAFDVDSLEAAQKLEAHLQNLRDKPTSQARNTVVVVGGGFSGIETATEMPARLRAILGNEADVRVIVVDMGKQVGSVMGEQIASVIAAASDTLGVTWKLGSPVSMVDEHGVQLDNGERIEASTVVWTVGVKASALTQQIDGERDAFGRLHVDRNLKVLGQDAIYATGDTAYAAVDELGNHALMTCQHAIALGRSSGNNAAADLLGVEPIPYSQPKYVTCLDLGAWGAVFTEGWERKVVLTGKEGKELKMQINTQWIYPPEAKREIALAAADPLIPVVA</sequence>
<gene>
    <name evidence="7" type="ORF">SAMN05216363_1230</name>
</gene>
<dbReference type="EMBL" id="LT629797">
    <property type="protein sequence ID" value="SDU78994.1"/>
    <property type="molecule type" value="Genomic_DNA"/>
</dbReference>
<keyword evidence="8" id="KW-1185">Reference proteome</keyword>
<evidence type="ECO:0000256" key="4">
    <source>
        <dbReference type="ARBA" id="ARBA00023002"/>
    </source>
</evidence>
<keyword evidence="5" id="KW-0520">NAD</keyword>
<dbReference type="InterPro" id="IPR023753">
    <property type="entry name" value="FAD/NAD-binding_dom"/>
</dbReference>
<proteinExistence type="inferred from homology"/>
<evidence type="ECO:0000256" key="5">
    <source>
        <dbReference type="ARBA" id="ARBA00023027"/>
    </source>
</evidence>
<evidence type="ECO:0000313" key="8">
    <source>
        <dbReference type="Proteomes" id="UP000198675"/>
    </source>
</evidence>
<dbReference type="InterPro" id="IPR036188">
    <property type="entry name" value="FAD/NAD-bd_sf"/>
</dbReference>
<dbReference type="GO" id="GO:0003954">
    <property type="term" value="F:NADH dehydrogenase activity"/>
    <property type="evidence" value="ECO:0007669"/>
    <property type="project" value="InterPro"/>
</dbReference>
<feature type="domain" description="FAD/NAD(P)-binding" evidence="6">
    <location>
        <begin position="137"/>
        <end position="380"/>
    </location>
</feature>
<dbReference type="PRINTS" id="PR00368">
    <property type="entry name" value="FADPNR"/>
</dbReference>
<dbReference type="Gene3D" id="3.50.50.100">
    <property type="match status" value="1"/>
</dbReference>
<keyword evidence="3" id="KW-0274">FAD</keyword>
<keyword evidence="4" id="KW-0560">Oxidoreductase</keyword>
<dbReference type="PANTHER" id="PTHR43706">
    <property type="entry name" value="NADH DEHYDROGENASE"/>
    <property type="match status" value="1"/>
</dbReference>